<evidence type="ECO:0000313" key="1">
    <source>
        <dbReference type="EMBL" id="EAY10247.1"/>
    </source>
</evidence>
<dbReference type="InParanoid" id="A2EAP4"/>
<dbReference type="Proteomes" id="UP000001542">
    <property type="component" value="Unassembled WGS sequence"/>
</dbReference>
<gene>
    <name evidence="1" type="ORF">TVAG_046690</name>
</gene>
<sequence length="402" mass="47629">MFTGLFFCFTELLDNHQTLEKKPDIFSLEHQVIHENLHSTFDEYYSSHEGCNTVEIQPNQKVRIALEPYSRQADIFLLLSKDQFYDDSDILIPNKKAPAPPYIIVKGKEVPTIFEFFLWSGISENYVIIYNYVDKRIVIDEFTRVHSRYDRDVDVFYIYSSNETKFVKIRTANGKENLLEIEGYSSRIRYERCEKFYIHTELHDYIIIENDEEKLSQIEEFKQKESHLLKSLFVTSLTAELEPHYDNYDYILCLPKNFNNFTIEVGKLYCISLRTENFKYISLSTYSFYDQEGNRIPDQSNEVMDLYIKGVESTKIFYFTYFHNNNPFIMIFNDFDSDIFLYSDLIKSETYYDIHFFYNHEDSDIFEVSATNAIEKFGSGTKIGQNYIQLFAPPKGKKSKSS</sequence>
<reference evidence="1" key="2">
    <citation type="journal article" date="2007" name="Science">
        <title>Draft genome sequence of the sexually transmitted pathogen Trichomonas vaginalis.</title>
        <authorList>
            <person name="Carlton J.M."/>
            <person name="Hirt R.P."/>
            <person name="Silva J.C."/>
            <person name="Delcher A.L."/>
            <person name="Schatz M."/>
            <person name="Zhao Q."/>
            <person name="Wortman J.R."/>
            <person name="Bidwell S.L."/>
            <person name="Alsmark U.C.M."/>
            <person name="Besteiro S."/>
            <person name="Sicheritz-Ponten T."/>
            <person name="Noel C.J."/>
            <person name="Dacks J.B."/>
            <person name="Foster P.G."/>
            <person name="Simillion C."/>
            <person name="Van de Peer Y."/>
            <person name="Miranda-Saavedra D."/>
            <person name="Barton G.J."/>
            <person name="Westrop G.D."/>
            <person name="Mueller S."/>
            <person name="Dessi D."/>
            <person name="Fiori P.L."/>
            <person name="Ren Q."/>
            <person name="Paulsen I."/>
            <person name="Zhang H."/>
            <person name="Bastida-Corcuera F.D."/>
            <person name="Simoes-Barbosa A."/>
            <person name="Brown M.T."/>
            <person name="Hayes R.D."/>
            <person name="Mukherjee M."/>
            <person name="Okumura C.Y."/>
            <person name="Schneider R."/>
            <person name="Smith A.J."/>
            <person name="Vanacova S."/>
            <person name="Villalvazo M."/>
            <person name="Haas B.J."/>
            <person name="Pertea M."/>
            <person name="Feldblyum T.V."/>
            <person name="Utterback T.R."/>
            <person name="Shu C.L."/>
            <person name="Osoegawa K."/>
            <person name="de Jong P.J."/>
            <person name="Hrdy I."/>
            <person name="Horvathova L."/>
            <person name="Zubacova Z."/>
            <person name="Dolezal P."/>
            <person name="Malik S.B."/>
            <person name="Logsdon J.M. Jr."/>
            <person name="Henze K."/>
            <person name="Gupta A."/>
            <person name="Wang C.C."/>
            <person name="Dunne R.L."/>
            <person name="Upcroft J.A."/>
            <person name="Upcroft P."/>
            <person name="White O."/>
            <person name="Salzberg S.L."/>
            <person name="Tang P."/>
            <person name="Chiu C.-H."/>
            <person name="Lee Y.-S."/>
            <person name="Embley T.M."/>
            <person name="Coombs G.H."/>
            <person name="Mottram J.C."/>
            <person name="Tachezy J."/>
            <person name="Fraser-Liggett C.M."/>
            <person name="Johnson P.J."/>
        </authorList>
    </citation>
    <scope>NUCLEOTIDE SEQUENCE [LARGE SCALE GENOMIC DNA]</scope>
    <source>
        <strain evidence="1">G3</strain>
    </source>
</reference>
<dbReference type="AlphaFoldDB" id="A2EAP4"/>
<proteinExistence type="predicted"/>
<keyword evidence="2" id="KW-1185">Reference proteome</keyword>
<organism evidence="1 2">
    <name type="scientific">Trichomonas vaginalis (strain ATCC PRA-98 / G3)</name>
    <dbReference type="NCBI Taxonomy" id="412133"/>
    <lineage>
        <taxon>Eukaryota</taxon>
        <taxon>Metamonada</taxon>
        <taxon>Parabasalia</taxon>
        <taxon>Trichomonadida</taxon>
        <taxon>Trichomonadidae</taxon>
        <taxon>Trichomonas</taxon>
    </lineage>
</organism>
<dbReference type="VEuPathDB" id="TrichDB:TVAG_046690"/>
<accession>A2EAP4</accession>
<dbReference type="KEGG" id="tva:4768180"/>
<evidence type="ECO:0000313" key="2">
    <source>
        <dbReference type="Proteomes" id="UP000001542"/>
    </source>
</evidence>
<dbReference type="RefSeq" id="XP_001322470.1">
    <property type="nucleotide sequence ID" value="XM_001322435.1"/>
</dbReference>
<dbReference type="VEuPathDB" id="TrichDB:TVAGG3_0958420"/>
<reference evidence="1" key="1">
    <citation type="submission" date="2006-10" db="EMBL/GenBank/DDBJ databases">
        <authorList>
            <person name="Amadeo P."/>
            <person name="Zhao Q."/>
            <person name="Wortman J."/>
            <person name="Fraser-Liggett C."/>
            <person name="Carlton J."/>
        </authorList>
    </citation>
    <scope>NUCLEOTIDE SEQUENCE</scope>
    <source>
        <strain evidence="1">G3</strain>
    </source>
</reference>
<dbReference type="EMBL" id="DS113341">
    <property type="protein sequence ID" value="EAY10247.1"/>
    <property type="molecule type" value="Genomic_DNA"/>
</dbReference>
<name>A2EAP4_TRIV3</name>
<protein>
    <submittedName>
        <fullName evidence="1">Uncharacterized protein</fullName>
    </submittedName>
</protein>